<evidence type="ECO:0000313" key="11">
    <source>
        <dbReference type="Proteomes" id="UP000011761"/>
    </source>
</evidence>
<feature type="transmembrane region" description="Helical" evidence="8">
    <location>
        <begin position="363"/>
        <end position="386"/>
    </location>
</feature>
<feature type="transmembrane region" description="Helical" evidence="8">
    <location>
        <begin position="42"/>
        <end position="61"/>
    </location>
</feature>
<evidence type="ECO:0000256" key="7">
    <source>
        <dbReference type="ARBA" id="ARBA00023136"/>
    </source>
</evidence>
<dbReference type="KEGG" id="bcom:BAUCODRAFT_34348"/>
<protein>
    <recommendedName>
        <fullName evidence="9">Sugar phosphate transporter domain-containing protein</fullName>
    </recommendedName>
</protein>
<gene>
    <name evidence="10" type="ORF">BAUCODRAFT_34348</name>
</gene>
<feature type="transmembrane region" description="Helical" evidence="8">
    <location>
        <begin position="316"/>
        <end position="334"/>
    </location>
</feature>
<feature type="domain" description="Sugar phosphate transporter" evidence="9">
    <location>
        <begin position="45"/>
        <end position="332"/>
    </location>
</feature>
<keyword evidence="6 8" id="KW-1133">Transmembrane helix</keyword>
<feature type="transmembrane region" description="Helical" evidence="8">
    <location>
        <begin position="111"/>
        <end position="128"/>
    </location>
</feature>
<feature type="transmembrane region" description="Helical" evidence="8">
    <location>
        <begin position="134"/>
        <end position="155"/>
    </location>
</feature>
<dbReference type="AlphaFoldDB" id="M2MVL3"/>
<evidence type="ECO:0000256" key="2">
    <source>
        <dbReference type="ARBA" id="ARBA00004477"/>
    </source>
</evidence>
<dbReference type="OMA" id="LGAEKCQ"/>
<feature type="transmembrane region" description="Helical" evidence="8">
    <location>
        <begin position="228"/>
        <end position="247"/>
    </location>
</feature>
<comment type="similarity">
    <text evidence="3">Belongs to the TPT transporter family. SLC35D subfamily.</text>
</comment>
<comment type="subcellular location">
    <subcellularLocation>
        <location evidence="2">Endoplasmic reticulum membrane</location>
        <topology evidence="2">Multi-pass membrane protein</topology>
    </subcellularLocation>
</comment>
<feature type="transmembrane region" description="Helical" evidence="8">
    <location>
        <begin position="289"/>
        <end position="310"/>
    </location>
</feature>
<accession>M2MVL3</accession>
<comment type="function">
    <text evidence="1">Involved in the import of GDP-mannose from the cytoplasm into the Golgi lumen.</text>
</comment>
<feature type="transmembrane region" description="Helical" evidence="8">
    <location>
        <begin position="192"/>
        <end position="216"/>
    </location>
</feature>
<dbReference type="InterPro" id="IPR037185">
    <property type="entry name" value="EmrE-like"/>
</dbReference>
<dbReference type="RefSeq" id="XP_007676768.1">
    <property type="nucleotide sequence ID" value="XM_007678578.1"/>
</dbReference>
<evidence type="ECO:0000256" key="1">
    <source>
        <dbReference type="ARBA" id="ARBA00003420"/>
    </source>
</evidence>
<dbReference type="EMBL" id="KB445556">
    <property type="protein sequence ID" value="EMC95598.1"/>
    <property type="molecule type" value="Genomic_DNA"/>
</dbReference>
<dbReference type="SUPFAM" id="SSF103481">
    <property type="entry name" value="Multidrug resistance efflux transporter EmrE"/>
    <property type="match status" value="1"/>
</dbReference>
<feature type="transmembrane region" description="Helical" evidence="8">
    <location>
        <begin position="73"/>
        <end position="91"/>
    </location>
</feature>
<dbReference type="InterPro" id="IPR050186">
    <property type="entry name" value="TPT_transporter"/>
</dbReference>
<proteinExistence type="inferred from homology"/>
<dbReference type="OrthoDB" id="6418713at2759"/>
<dbReference type="eggNOG" id="KOG1441">
    <property type="taxonomic scope" value="Eukaryota"/>
</dbReference>
<evidence type="ECO:0000256" key="3">
    <source>
        <dbReference type="ARBA" id="ARBA00010425"/>
    </source>
</evidence>
<reference evidence="10 11" key="1">
    <citation type="journal article" date="2012" name="PLoS Pathog.">
        <title>Diverse lifestyles and strategies of plant pathogenesis encoded in the genomes of eighteen Dothideomycetes fungi.</title>
        <authorList>
            <person name="Ohm R.A."/>
            <person name="Feau N."/>
            <person name="Henrissat B."/>
            <person name="Schoch C.L."/>
            <person name="Horwitz B.A."/>
            <person name="Barry K.W."/>
            <person name="Condon B.J."/>
            <person name="Copeland A.C."/>
            <person name="Dhillon B."/>
            <person name="Glaser F."/>
            <person name="Hesse C.N."/>
            <person name="Kosti I."/>
            <person name="LaButti K."/>
            <person name="Lindquist E.A."/>
            <person name="Lucas S."/>
            <person name="Salamov A.A."/>
            <person name="Bradshaw R.E."/>
            <person name="Ciuffetti L."/>
            <person name="Hamelin R.C."/>
            <person name="Kema G.H.J."/>
            <person name="Lawrence C."/>
            <person name="Scott J.A."/>
            <person name="Spatafora J.W."/>
            <person name="Turgeon B.G."/>
            <person name="de Wit P.J.G.M."/>
            <person name="Zhong S."/>
            <person name="Goodwin S.B."/>
            <person name="Grigoriev I.V."/>
        </authorList>
    </citation>
    <scope>NUCLEOTIDE SEQUENCE [LARGE SCALE GENOMIC DNA]</scope>
    <source>
        <strain evidence="10 11">UAMH 10762</strain>
    </source>
</reference>
<feature type="transmembrane region" description="Helical" evidence="8">
    <location>
        <begin position="167"/>
        <end position="186"/>
    </location>
</feature>
<keyword evidence="7 8" id="KW-0472">Membrane</keyword>
<name>M2MVL3_BAUPA</name>
<sequence>MSMSEKERISGEQERTDPAAPVLPIINPLTEKPESSKKGAGIHPAVYIAAWIACSSGVILFNKWVLSTAKFDYPIFLTSWHMLFATLMTQLMARSTTLLDSRKKVPMTGRIYLRTIVPIGVMFSLSLICGNQAYLYLSVSFIQMLKATVPIVVLLTSWTLHVSEPSLKTLGNVSLIVVGVIIASIGEIKFVLVGFLFQCGGIIFEAIRLVMVQRLLSGAEFKMDPLVSLYYFAPACALMNGVTAVIVEVPRMTLGDVQRLGFMTLIANAMVAFLLNVSVVLLIGKTSSLVMTLSGVLKDILLVVASMAIFHDPVTPLQAFGYSIALAGLVYYKLGAEKIKEYLAQGQRGWADYGARRPVSRRVVVMGLAVVGLVVCVGGVLGSGLVPAQYDPTPYAKGRLEGLLGKSGAGTGT</sequence>
<dbReference type="Proteomes" id="UP000011761">
    <property type="component" value="Unassembled WGS sequence"/>
</dbReference>
<dbReference type="HOGENOM" id="CLU_022332_0_2_1"/>
<evidence type="ECO:0000256" key="5">
    <source>
        <dbReference type="ARBA" id="ARBA00022692"/>
    </source>
</evidence>
<evidence type="ECO:0000256" key="4">
    <source>
        <dbReference type="ARBA" id="ARBA00011182"/>
    </source>
</evidence>
<evidence type="ECO:0000256" key="8">
    <source>
        <dbReference type="SAM" id="Phobius"/>
    </source>
</evidence>
<keyword evidence="11" id="KW-1185">Reference proteome</keyword>
<evidence type="ECO:0000259" key="9">
    <source>
        <dbReference type="Pfam" id="PF03151"/>
    </source>
</evidence>
<organism evidence="10 11">
    <name type="scientific">Baudoinia panamericana (strain UAMH 10762)</name>
    <name type="common">Angels' share fungus</name>
    <name type="synonym">Baudoinia compniacensis (strain UAMH 10762)</name>
    <dbReference type="NCBI Taxonomy" id="717646"/>
    <lineage>
        <taxon>Eukaryota</taxon>
        <taxon>Fungi</taxon>
        <taxon>Dikarya</taxon>
        <taxon>Ascomycota</taxon>
        <taxon>Pezizomycotina</taxon>
        <taxon>Dothideomycetes</taxon>
        <taxon>Dothideomycetidae</taxon>
        <taxon>Mycosphaerellales</taxon>
        <taxon>Teratosphaeriaceae</taxon>
        <taxon>Baudoinia</taxon>
    </lineage>
</organism>
<dbReference type="PANTHER" id="PTHR11132">
    <property type="entry name" value="SOLUTE CARRIER FAMILY 35"/>
    <property type="match status" value="1"/>
</dbReference>
<dbReference type="GeneID" id="19112400"/>
<comment type="subunit">
    <text evidence="4">Homooligomer.</text>
</comment>
<evidence type="ECO:0000313" key="10">
    <source>
        <dbReference type="EMBL" id="EMC95598.1"/>
    </source>
</evidence>
<dbReference type="GO" id="GO:0005789">
    <property type="term" value="C:endoplasmic reticulum membrane"/>
    <property type="evidence" value="ECO:0007669"/>
    <property type="project" value="UniProtKB-SubCell"/>
</dbReference>
<feature type="transmembrane region" description="Helical" evidence="8">
    <location>
        <begin position="259"/>
        <end position="282"/>
    </location>
</feature>
<dbReference type="Pfam" id="PF03151">
    <property type="entry name" value="TPT"/>
    <property type="match status" value="1"/>
</dbReference>
<keyword evidence="5 8" id="KW-0812">Transmembrane</keyword>
<dbReference type="InterPro" id="IPR004853">
    <property type="entry name" value="Sugar_P_trans_dom"/>
</dbReference>
<evidence type="ECO:0000256" key="6">
    <source>
        <dbReference type="ARBA" id="ARBA00022989"/>
    </source>
</evidence>